<name>A0AAD4R300_9BILA</name>
<proteinExistence type="predicted"/>
<reference evidence="2" key="1">
    <citation type="submission" date="2022-01" db="EMBL/GenBank/DDBJ databases">
        <title>Genome Sequence Resource for Two Populations of Ditylenchus destructor, the Migratory Endoparasitic Phytonematode.</title>
        <authorList>
            <person name="Zhang H."/>
            <person name="Lin R."/>
            <person name="Xie B."/>
        </authorList>
    </citation>
    <scope>NUCLEOTIDE SEQUENCE</scope>
    <source>
        <strain evidence="2">BazhouSP</strain>
    </source>
</reference>
<gene>
    <name evidence="2" type="ORF">DdX_09548</name>
</gene>
<dbReference type="Proteomes" id="UP001201812">
    <property type="component" value="Unassembled WGS sequence"/>
</dbReference>
<protein>
    <submittedName>
        <fullName evidence="2">Uncharacterized protein</fullName>
    </submittedName>
</protein>
<comment type="caution">
    <text evidence="2">The sequence shown here is derived from an EMBL/GenBank/DDBJ whole genome shotgun (WGS) entry which is preliminary data.</text>
</comment>
<evidence type="ECO:0000256" key="1">
    <source>
        <dbReference type="SAM" id="MobiDB-lite"/>
    </source>
</evidence>
<dbReference type="AlphaFoldDB" id="A0AAD4R300"/>
<evidence type="ECO:0000313" key="2">
    <source>
        <dbReference type="EMBL" id="KAI1712462.1"/>
    </source>
</evidence>
<dbReference type="EMBL" id="JAKKPZ010000018">
    <property type="protein sequence ID" value="KAI1712462.1"/>
    <property type="molecule type" value="Genomic_DNA"/>
</dbReference>
<accession>A0AAD4R300</accession>
<feature type="compositionally biased region" description="Polar residues" evidence="1">
    <location>
        <begin position="33"/>
        <end position="45"/>
    </location>
</feature>
<feature type="region of interest" description="Disordered" evidence="1">
    <location>
        <begin position="1"/>
        <end position="55"/>
    </location>
</feature>
<evidence type="ECO:0000313" key="3">
    <source>
        <dbReference type="Proteomes" id="UP001201812"/>
    </source>
</evidence>
<sequence>MNRNFGERGPSALEENDDSDDTPPVSKPVAKPVTSNSSCGGSQNGDESRHTRFGGDGFYLRIRSNTRSAKFGIAYEFTWS</sequence>
<organism evidence="2 3">
    <name type="scientific">Ditylenchus destructor</name>
    <dbReference type="NCBI Taxonomy" id="166010"/>
    <lineage>
        <taxon>Eukaryota</taxon>
        <taxon>Metazoa</taxon>
        <taxon>Ecdysozoa</taxon>
        <taxon>Nematoda</taxon>
        <taxon>Chromadorea</taxon>
        <taxon>Rhabditida</taxon>
        <taxon>Tylenchina</taxon>
        <taxon>Tylenchomorpha</taxon>
        <taxon>Sphaerularioidea</taxon>
        <taxon>Anguinidae</taxon>
        <taxon>Anguininae</taxon>
        <taxon>Ditylenchus</taxon>
    </lineage>
</organism>
<keyword evidence="3" id="KW-1185">Reference proteome</keyword>